<keyword evidence="1" id="KW-0479">Metal-binding</keyword>
<dbReference type="InterPro" id="IPR002893">
    <property type="entry name" value="Znf_MYND"/>
</dbReference>
<evidence type="ECO:0000313" key="6">
    <source>
        <dbReference type="EMBL" id="RDW84162.1"/>
    </source>
</evidence>
<dbReference type="STRING" id="1810919.A0A3D8SCU5"/>
<dbReference type="EMBL" id="PVWQ01000004">
    <property type="protein sequence ID" value="RDW84162.1"/>
    <property type="molecule type" value="Genomic_DNA"/>
</dbReference>
<evidence type="ECO:0000256" key="2">
    <source>
        <dbReference type="ARBA" id="ARBA00022771"/>
    </source>
</evidence>
<dbReference type="RefSeq" id="XP_026605500.1">
    <property type="nucleotide sequence ID" value="XM_026746504.1"/>
</dbReference>
<dbReference type="SUPFAM" id="SSF144232">
    <property type="entry name" value="HIT/MYND zinc finger-like"/>
    <property type="match status" value="1"/>
</dbReference>
<evidence type="ECO:0000259" key="5">
    <source>
        <dbReference type="Pfam" id="PF01753"/>
    </source>
</evidence>
<evidence type="ECO:0000256" key="4">
    <source>
        <dbReference type="SAM" id="MobiDB-lite"/>
    </source>
</evidence>
<protein>
    <recommendedName>
        <fullName evidence="5">MYND-type domain-containing protein</fullName>
    </recommendedName>
</protein>
<dbReference type="GO" id="GO:0008270">
    <property type="term" value="F:zinc ion binding"/>
    <property type="evidence" value="ECO:0007669"/>
    <property type="project" value="UniProtKB-KW"/>
</dbReference>
<gene>
    <name evidence="6" type="ORF">DSM5745_04488</name>
</gene>
<dbReference type="Proteomes" id="UP000256690">
    <property type="component" value="Unassembled WGS sequence"/>
</dbReference>
<dbReference type="AlphaFoldDB" id="A0A3D8SCU5"/>
<organism evidence="6 7">
    <name type="scientific">Aspergillus mulundensis</name>
    <dbReference type="NCBI Taxonomy" id="1810919"/>
    <lineage>
        <taxon>Eukaryota</taxon>
        <taxon>Fungi</taxon>
        <taxon>Dikarya</taxon>
        <taxon>Ascomycota</taxon>
        <taxon>Pezizomycotina</taxon>
        <taxon>Eurotiomycetes</taxon>
        <taxon>Eurotiomycetidae</taxon>
        <taxon>Eurotiales</taxon>
        <taxon>Aspergillaceae</taxon>
        <taxon>Aspergillus</taxon>
        <taxon>Aspergillus subgen. Nidulantes</taxon>
    </lineage>
</organism>
<proteinExistence type="predicted"/>
<name>A0A3D8SCU5_9EURO</name>
<dbReference type="OrthoDB" id="432970at2759"/>
<keyword evidence="3" id="KW-0862">Zinc</keyword>
<evidence type="ECO:0000256" key="1">
    <source>
        <dbReference type="ARBA" id="ARBA00022723"/>
    </source>
</evidence>
<keyword evidence="7" id="KW-1185">Reference proteome</keyword>
<dbReference type="Gene3D" id="6.10.140.2220">
    <property type="match status" value="1"/>
</dbReference>
<dbReference type="Pfam" id="PF01753">
    <property type="entry name" value="zf-MYND"/>
    <property type="match status" value="1"/>
</dbReference>
<feature type="domain" description="MYND-type" evidence="5">
    <location>
        <begin position="55"/>
        <end position="91"/>
    </location>
</feature>
<feature type="region of interest" description="Disordered" evidence="4">
    <location>
        <begin position="1"/>
        <end position="20"/>
    </location>
</feature>
<sequence length="363" mass="41056">MAHFRGAHGEMPKAFSPPITLQLGGQPQHRIQVNPTTPGKPIVGPHHLTQSQSICVICNDPNPRNYGRCKSAAYCSRVYQEADFPSHKLVCKQAANLGARPSEEHKRAIYFPVDALKPEVVWIQCWRSPYGKDMVVTVPFIGDRREDEYIQVNQVRGRQLGMGYVAGRNATKGYCLNVVYRDHFRNKGSYRNQSLENSLGTSGEFVTPCRGPLLVYREIPGERIEDITLSDFRHALDHFEQYRISVDFPNPPPSTPLAVRGARLYSVAEKYNEDPKLFLPGAGCLLLEDVKDLNLHNLRRMCNFALEVLFPKVLSAWEKVVYAQTMGGASMALKQDVLDIITWDNVLMNEAKLTITEEERWAI</sequence>
<keyword evidence="2" id="KW-0863">Zinc-finger</keyword>
<evidence type="ECO:0000256" key="3">
    <source>
        <dbReference type="ARBA" id="ARBA00022833"/>
    </source>
</evidence>
<accession>A0A3D8SCU5</accession>
<evidence type="ECO:0000313" key="7">
    <source>
        <dbReference type="Proteomes" id="UP000256690"/>
    </source>
</evidence>
<reference evidence="6 7" key="1">
    <citation type="journal article" date="2018" name="IMA Fungus">
        <title>IMA Genome-F 9: Draft genome sequence of Annulohypoxylon stygium, Aspergillus mulundensis, Berkeleyomyces basicola (syn. Thielaviopsis basicola), Ceratocystis smalleyi, two Cercospora beticola strains, Coleophoma cylindrospora, Fusarium fracticaudum, Phialophora cf. hyalina, and Morchella septimelata.</title>
        <authorList>
            <person name="Wingfield B.D."/>
            <person name="Bills G.F."/>
            <person name="Dong Y."/>
            <person name="Huang W."/>
            <person name="Nel W.J."/>
            <person name="Swalarsk-Parry B.S."/>
            <person name="Vaghefi N."/>
            <person name="Wilken P.M."/>
            <person name="An Z."/>
            <person name="de Beer Z.W."/>
            <person name="De Vos L."/>
            <person name="Chen L."/>
            <person name="Duong T.A."/>
            <person name="Gao Y."/>
            <person name="Hammerbacher A."/>
            <person name="Kikkert J.R."/>
            <person name="Li Y."/>
            <person name="Li H."/>
            <person name="Li K."/>
            <person name="Li Q."/>
            <person name="Liu X."/>
            <person name="Ma X."/>
            <person name="Naidoo K."/>
            <person name="Pethybridge S.J."/>
            <person name="Sun J."/>
            <person name="Steenkamp E.T."/>
            <person name="van der Nest M.A."/>
            <person name="van Wyk S."/>
            <person name="Wingfield M.J."/>
            <person name="Xiong C."/>
            <person name="Yue Q."/>
            <person name="Zhang X."/>
        </authorList>
    </citation>
    <scope>NUCLEOTIDE SEQUENCE [LARGE SCALE GENOMIC DNA]</scope>
    <source>
        <strain evidence="6 7">DSM 5745</strain>
    </source>
</reference>
<comment type="caution">
    <text evidence="6">The sequence shown here is derived from an EMBL/GenBank/DDBJ whole genome shotgun (WGS) entry which is preliminary data.</text>
</comment>
<dbReference type="GeneID" id="38114858"/>